<dbReference type="AlphaFoldDB" id="A0A917BYS7"/>
<comment type="caution">
    <text evidence="2">The sequence shown here is derived from an EMBL/GenBank/DDBJ whole genome shotgun (WGS) entry which is preliminary data.</text>
</comment>
<keyword evidence="1" id="KW-0472">Membrane</keyword>
<evidence type="ECO:0000256" key="1">
    <source>
        <dbReference type="SAM" id="Phobius"/>
    </source>
</evidence>
<feature type="transmembrane region" description="Helical" evidence="1">
    <location>
        <begin position="202"/>
        <end position="224"/>
    </location>
</feature>
<dbReference type="RefSeq" id="WP_188663481.1">
    <property type="nucleotide sequence ID" value="NZ_BMHV01000009.1"/>
</dbReference>
<protein>
    <submittedName>
        <fullName evidence="2">Uncharacterized protein</fullName>
    </submittedName>
</protein>
<keyword evidence="1" id="KW-1133">Transmembrane helix</keyword>
<gene>
    <name evidence="2" type="ORF">GCM10011332_15180</name>
</gene>
<feature type="transmembrane region" description="Helical" evidence="1">
    <location>
        <begin position="26"/>
        <end position="47"/>
    </location>
</feature>
<reference evidence="2" key="1">
    <citation type="journal article" date="2014" name="Int. J. Syst. Evol. Microbiol.">
        <title>Complete genome sequence of Corynebacterium casei LMG S-19264T (=DSM 44701T), isolated from a smear-ripened cheese.</title>
        <authorList>
            <consortium name="US DOE Joint Genome Institute (JGI-PGF)"/>
            <person name="Walter F."/>
            <person name="Albersmeier A."/>
            <person name="Kalinowski J."/>
            <person name="Ruckert C."/>
        </authorList>
    </citation>
    <scope>NUCLEOTIDE SEQUENCE</scope>
    <source>
        <strain evidence="2">CGMCC 1.15254</strain>
    </source>
</reference>
<dbReference type="Proteomes" id="UP000632498">
    <property type="component" value="Unassembled WGS sequence"/>
</dbReference>
<keyword evidence="3" id="KW-1185">Reference proteome</keyword>
<feature type="transmembrane region" description="Helical" evidence="1">
    <location>
        <begin position="118"/>
        <end position="139"/>
    </location>
</feature>
<feature type="transmembrane region" description="Helical" evidence="1">
    <location>
        <begin position="160"/>
        <end position="182"/>
    </location>
</feature>
<organism evidence="2 3">
    <name type="scientific">Terasakiella brassicae</name>
    <dbReference type="NCBI Taxonomy" id="1634917"/>
    <lineage>
        <taxon>Bacteria</taxon>
        <taxon>Pseudomonadati</taxon>
        <taxon>Pseudomonadota</taxon>
        <taxon>Alphaproteobacteria</taxon>
        <taxon>Rhodospirillales</taxon>
        <taxon>Terasakiellaceae</taxon>
        <taxon>Terasakiella</taxon>
    </lineage>
</organism>
<accession>A0A917BYS7</accession>
<keyword evidence="1" id="KW-0812">Transmembrane</keyword>
<evidence type="ECO:0000313" key="3">
    <source>
        <dbReference type="Proteomes" id="UP000632498"/>
    </source>
</evidence>
<dbReference type="EMBL" id="BMHV01000009">
    <property type="protein sequence ID" value="GGF62313.1"/>
    <property type="molecule type" value="Genomic_DNA"/>
</dbReference>
<proteinExistence type="predicted"/>
<sequence length="232" mass="26430">MEMQIMTIVFDALAFMRANAKVFRKYIFLPLCLSIASLFLVKIPVVGLTLSTISNSFALALLGVSSTRFYLLRDADAVADGANRPFVRFFFLTFCLTFLGHMAEIFEYLPPEYMGGMFIWMLLGFWVNLKICLAFPALAMDHPGSVWDNVKASFNWTTGYGFRIIAAFLFCYFPVIFFTLALMQVPDLTPSLDNFWASLPQLIFSDVLIVFSMLWSSLVLAKFYENIVLKRP</sequence>
<name>A0A917BYS7_9PROT</name>
<feature type="transmembrane region" description="Helical" evidence="1">
    <location>
        <begin position="85"/>
        <end position="106"/>
    </location>
</feature>
<reference evidence="2" key="2">
    <citation type="submission" date="2020-09" db="EMBL/GenBank/DDBJ databases">
        <authorList>
            <person name="Sun Q."/>
            <person name="Zhou Y."/>
        </authorList>
    </citation>
    <scope>NUCLEOTIDE SEQUENCE</scope>
    <source>
        <strain evidence="2">CGMCC 1.15254</strain>
    </source>
</reference>
<evidence type="ECO:0000313" key="2">
    <source>
        <dbReference type="EMBL" id="GGF62313.1"/>
    </source>
</evidence>
<feature type="transmembrane region" description="Helical" evidence="1">
    <location>
        <begin position="53"/>
        <end position="73"/>
    </location>
</feature>